<evidence type="ECO:0000313" key="3">
    <source>
        <dbReference type="Proteomes" id="UP000248926"/>
    </source>
</evidence>
<feature type="signal peptide" evidence="1">
    <location>
        <begin position="1"/>
        <end position="27"/>
    </location>
</feature>
<dbReference type="EMBL" id="NFZS01000006">
    <property type="protein sequence ID" value="RAO74573.1"/>
    <property type="molecule type" value="Genomic_DNA"/>
</dbReference>
<keyword evidence="3" id="KW-1185">Reference proteome</keyword>
<proteinExistence type="predicted"/>
<evidence type="ECO:0000313" key="2">
    <source>
        <dbReference type="EMBL" id="RAO74573.1"/>
    </source>
</evidence>
<dbReference type="Proteomes" id="UP000248926">
    <property type="component" value="Unassembled WGS sequence"/>
</dbReference>
<dbReference type="AlphaFoldDB" id="A0A328NZJ0"/>
<feature type="chain" id="PRO_5016394259" evidence="1">
    <location>
        <begin position="28"/>
        <end position="154"/>
    </location>
</feature>
<protein>
    <submittedName>
        <fullName evidence="2">Uncharacterized protein</fullName>
    </submittedName>
</protein>
<comment type="caution">
    <text evidence="2">The sequence shown here is derived from an EMBL/GenBank/DDBJ whole genome shotgun (WGS) entry which is preliminary data.</text>
</comment>
<dbReference type="OrthoDB" id="6001268at2"/>
<gene>
    <name evidence="2" type="ORF">CA260_19495</name>
</gene>
<accession>A0A328NZJ0</accession>
<reference evidence="2 3" key="1">
    <citation type="journal article" date="2018" name="Genet. Mol. Biol.">
        <title>The genome sequence of Dyella jiangningensis FCAV SCS01 from a lignocellulose-decomposing microbial consortium metagenome reveals potential for biotechnological applications.</title>
        <authorList>
            <person name="Desiderato J.G."/>
            <person name="Alvarenga D.O."/>
            <person name="Constancio M.T.L."/>
            <person name="Alves L.M.C."/>
            <person name="Varani A.M."/>
        </authorList>
    </citation>
    <scope>NUCLEOTIDE SEQUENCE [LARGE SCALE GENOMIC DNA]</scope>
    <source>
        <strain evidence="2 3">FCAV SCS01</strain>
    </source>
</reference>
<evidence type="ECO:0000256" key="1">
    <source>
        <dbReference type="SAM" id="SignalP"/>
    </source>
</evidence>
<sequence length="154" mass="15650">MTMSNTRLRSVALAALLFAGAAGPALAAQPAASGLGQAWPNTTDVSPSPNWHAYVFTMGGVKYIQVNDANGNVIGAVGTANGQFITLPIGAFSQLVSTPQQPAAVAPTAQPATSPTTVYTDTAVQVTATPQTDGTVQLMATSTCDPIQCSTRVN</sequence>
<keyword evidence="1" id="KW-0732">Signal</keyword>
<organism evidence="2 3">
    <name type="scientific">Dyella jiangningensis</name>
    <dbReference type="NCBI Taxonomy" id="1379159"/>
    <lineage>
        <taxon>Bacteria</taxon>
        <taxon>Pseudomonadati</taxon>
        <taxon>Pseudomonadota</taxon>
        <taxon>Gammaproteobacteria</taxon>
        <taxon>Lysobacterales</taxon>
        <taxon>Rhodanobacteraceae</taxon>
        <taxon>Dyella</taxon>
    </lineage>
</organism>
<name>A0A328NZJ0_9GAMM</name>